<dbReference type="SUPFAM" id="SSF51735">
    <property type="entry name" value="NAD(P)-binding Rossmann-fold domains"/>
    <property type="match status" value="1"/>
</dbReference>
<dbReference type="Proteomes" id="UP000054771">
    <property type="component" value="Unassembled WGS sequence"/>
</dbReference>
<evidence type="ECO:0000256" key="1">
    <source>
        <dbReference type="ARBA" id="ARBA00006484"/>
    </source>
</evidence>
<proteinExistence type="inferred from homology"/>
<comment type="similarity">
    <text evidence="1 3">Belongs to the short-chain dehydrogenases/reductases (SDR) family.</text>
</comment>
<dbReference type="InterPro" id="IPR002347">
    <property type="entry name" value="SDR_fam"/>
</dbReference>
<dbReference type="FunFam" id="3.40.50.720:FF:000084">
    <property type="entry name" value="Short-chain dehydrogenase reductase"/>
    <property type="match status" value="1"/>
</dbReference>
<evidence type="ECO:0000313" key="4">
    <source>
        <dbReference type="EMBL" id="CEL11294.1"/>
    </source>
</evidence>
<dbReference type="GO" id="GO:0016616">
    <property type="term" value="F:oxidoreductase activity, acting on the CH-OH group of donors, NAD or NADP as acceptor"/>
    <property type="evidence" value="ECO:0007669"/>
    <property type="project" value="TreeGrafter"/>
</dbReference>
<dbReference type="OMA" id="TAGPCII"/>
<name>A0A0U5GKB6_ASPCI</name>
<keyword evidence="2" id="KW-0521">NADP</keyword>
<dbReference type="InterPro" id="IPR036291">
    <property type="entry name" value="NAD(P)-bd_dom_sf"/>
</dbReference>
<dbReference type="Pfam" id="PF00106">
    <property type="entry name" value="adh_short"/>
    <property type="match status" value="1"/>
</dbReference>
<organism evidence="4 5">
    <name type="scientific">Aspergillus calidoustus</name>
    <dbReference type="NCBI Taxonomy" id="454130"/>
    <lineage>
        <taxon>Eukaryota</taxon>
        <taxon>Fungi</taxon>
        <taxon>Dikarya</taxon>
        <taxon>Ascomycota</taxon>
        <taxon>Pezizomycotina</taxon>
        <taxon>Eurotiomycetes</taxon>
        <taxon>Eurotiomycetidae</taxon>
        <taxon>Eurotiales</taxon>
        <taxon>Aspergillaceae</taxon>
        <taxon>Aspergillus</taxon>
        <taxon>Aspergillus subgen. Nidulantes</taxon>
    </lineage>
</organism>
<reference evidence="5" key="1">
    <citation type="journal article" date="2016" name="Genome Announc.">
        <title>Draft genome sequences of fungus Aspergillus calidoustus.</title>
        <authorList>
            <person name="Horn F."/>
            <person name="Linde J."/>
            <person name="Mattern D.J."/>
            <person name="Walther G."/>
            <person name="Guthke R."/>
            <person name="Scherlach K."/>
            <person name="Martin K."/>
            <person name="Brakhage A.A."/>
            <person name="Petzke L."/>
            <person name="Valiante V."/>
        </authorList>
    </citation>
    <scope>NUCLEOTIDE SEQUENCE [LARGE SCALE GENOMIC DNA]</scope>
    <source>
        <strain evidence="5">SF006504</strain>
    </source>
</reference>
<keyword evidence="5" id="KW-1185">Reference proteome</keyword>
<gene>
    <name evidence="4" type="ORF">ASPCAL14397</name>
</gene>
<dbReference type="Gene3D" id="3.40.50.720">
    <property type="entry name" value="NAD(P)-binding Rossmann-like Domain"/>
    <property type="match status" value="1"/>
</dbReference>
<dbReference type="AlphaFoldDB" id="A0A0U5GKB6"/>
<dbReference type="PRINTS" id="PR00080">
    <property type="entry name" value="SDRFAMILY"/>
</dbReference>
<dbReference type="CDD" id="cd05233">
    <property type="entry name" value="SDR_c"/>
    <property type="match status" value="1"/>
</dbReference>
<evidence type="ECO:0000256" key="3">
    <source>
        <dbReference type="RuleBase" id="RU000363"/>
    </source>
</evidence>
<dbReference type="GO" id="GO:0044550">
    <property type="term" value="P:secondary metabolite biosynthetic process"/>
    <property type="evidence" value="ECO:0007669"/>
    <property type="project" value="UniProtKB-ARBA"/>
</dbReference>
<dbReference type="PROSITE" id="PS00061">
    <property type="entry name" value="ADH_SHORT"/>
    <property type="match status" value="1"/>
</dbReference>
<dbReference type="OrthoDB" id="1933717at2759"/>
<dbReference type="STRING" id="454130.A0A0U5GKB6"/>
<evidence type="ECO:0000313" key="5">
    <source>
        <dbReference type="Proteomes" id="UP000054771"/>
    </source>
</evidence>
<dbReference type="PANTHER" id="PTHR42760">
    <property type="entry name" value="SHORT-CHAIN DEHYDROGENASES/REDUCTASES FAMILY MEMBER"/>
    <property type="match status" value="1"/>
</dbReference>
<dbReference type="InterPro" id="IPR020904">
    <property type="entry name" value="Sc_DH/Rdtase_CS"/>
</dbReference>
<dbReference type="PRINTS" id="PR00081">
    <property type="entry name" value="GDHRDH"/>
</dbReference>
<evidence type="ECO:0000256" key="2">
    <source>
        <dbReference type="ARBA" id="ARBA00022857"/>
    </source>
</evidence>
<dbReference type="EMBL" id="CDMC01000024">
    <property type="protein sequence ID" value="CEL11294.1"/>
    <property type="molecule type" value="Genomic_DNA"/>
</dbReference>
<protein>
    <submittedName>
        <fullName evidence="4">Uncharacterized protein</fullName>
    </submittedName>
</protein>
<sequence>MSKVFFITGAGSGIGRVVARELLLKGHRVFLTDYNEAFLQDACTKHLPSVIPEDKRQHFKWVSMDVSKEEQVVAAVEACIREFGRLDVLINNAGINSQYMRSSIRMDQVPTSDFEKILQVNLVGTYRVSQSAIPHLEKSPEGGVIINMSSCRATQQSKHGEAYAASKAGIEGLSMAMAVSLGPQIRVHCISPGMVDVRSERNESLLPPLEEMKSNLDRDFQSEYAPAWGAGKSEALSQAHPVGRIGRGEDIARWIEFLAVVEGGFTTGGTYLVDGGYSKVLSYPS</sequence>
<accession>A0A0U5GKB6</accession>